<dbReference type="OrthoDB" id="2748641at2759"/>
<evidence type="ECO:0000313" key="2">
    <source>
        <dbReference type="Proteomes" id="UP000184267"/>
    </source>
</evidence>
<keyword evidence="2" id="KW-1185">Reference proteome</keyword>
<gene>
    <name evidence="1" type="ORF">TRAPUB_13909</name>
</gene>
<dbReference type="Proteomes" id="UP000184267">
    <property type="component" value="Unassembled WGS sequence"/>
</dbReference>
<dbReference type="EMBL" id="MNAD01000895">
    <property type="protein sequence ID" value="OJT09602.1"/>
    <property type="molecule type" value="Genomic_DNA"/>
</dbReference>
<name>A0A1M2VQ05_TRAPU</name>
<evidence type="ECO:0000313" key="1">
    <source>
        <dbReference type="EMBL" id="OJT09602.1"/>
    </source>
</evidence>
<organism evidence="1 2">
    <name type="scientific">Trametes pubescens</name>
    <name type="common">White-rot fungus</name>
    <dbReference type="NCBI Taxonomy" id="154538"/>
    <lineage>
        <taxon>Eukaryota</taxon>
        <taxon>Fungi</taxon>
        <taxon>Dikarya</taxon>
        <taxon>Basidiomycota</taxon>
        <taxon>Agaricomycotina</taxon>
        <taxon>Agaricomycetes</taxon>
        <taxon>Polyporales</taxon>
        <taxon>Polyporaceae</taxon>
        <taxon>Trametes</taxon>
    </lineage>
</organism>
<dbReference type="OMA" id="RIHEPPR"/>
<comment type="caution">
    <text evidence="1">The sequence shown here is derived from an EMBL/GenBank/DDBJ whole genome shotgun (WGS) entry which is preliminary data.</text>
</comment>
<sequence>MEAQDPDYLCALAVSLNDANPDRRTVVDRPLKNGESKRAAVLDALARLLAHKSRDQVVAIGAGLDAGHIQLYVTENTAVSPLTVPHLHNICTRLIDIRATIQASPDPAAILDTISSPVHLKADTAKPAFASLRDLQRSLVSHSIERIQARFTKLHRPDKVDHALACIKGPPANTRDDLSEGERRSLEELQASAIVQQSVRLLGDAVQLIRESIDQGSNYDVDKVRQACIALAIVVSSIPAHTMVSFDQFMFAYVTRIHEPPRKSPNMAKWLKKVSFVIAEYRSLLKILTTPALSALFGDHVAIHSVVNRPPRRTFVTKLEIGNITTTFDGLGFNACNFENIQDLVVEVARLANHSTSLIYGFFEVLY</sequence>
<protein>
    <submittedName>
        <fullName evidence="1">Uncharacterized protein</fullName>
    </submittedName>
</protein>
<reference evidence="1 2" key="1">
    <citation type="submission" date="2016-10" db="EMBL/GenBank/DDBJ databases">
        <title>Genome sequence of the basidiomycete white-rot fungus Trametes pubescens.</title>
        <authorList>
            <person name="Makela M.R."/>
            <person name="Granchi Z."/>
            <person name="Peng M."/>
            <person name="De Vries R.P."/>
            <person name="Grigoriev I."/>
            <person name="Riley R."/>
            <person name="Hilden K."/>
        </authorList>
    </citation>
    <scope>NUCLEOTIDE SEQUENCE [LARGE SCALE GENOMIC DNA]</scope>
    <source>
        <strain evidence="1 2">FBCC735</strain>
    </source>
</reference>
<dbReference type="AlphaFoldDB" id="A0A1M2VQ05"/>
<proteinExistence type="predicted"/>
<accession>A0A1M2VQ05</accession>